<feature type="binding site" description="covalent" evidence="6">
    <location>
        <position position="93"/>
    </location>
    <ligand>
        <name>heme c</name>
        <dbReference type="ChEBI" id="CHEBI:61717"/>
    </ligand>
</feature>
<keyword evidence="1" id="KW-0813">Transport</keyword>
<dbReference type="AlphaFoldDB" id="A0A4P7CRF0"/>
<accession>A0A4P7CRF0</accession>
<dbReference type="InterPro" id="IPR009056">
    <property type="entry name" value="Cyt_c-like_dom"/>
</dbReference>
<dbReference type="KEGG" id="ppai:E1956_02145"/>
<evidence type="ECO:0000256" key="4">
    <source>
        <dbReference type="ARBA" id="ARBA00022982"/>
    </source>
</evidence>
<evidence type="ECO:0000256" key="1">
    <source>
        <dbReference type="ARBA" id="ARBA00022448"/>
    </source>
</evidence>
<evidence type="ECO:0000256" key="5">
    <source>
        <dbReference type="ARBA" id="ARBA00023004"/>
    </source>
</evidence>
<evidence type="ECO:0000259" key="8">
    <source>
        <dbReference type="PROSITE" id="PS51007"/>
    </source>
</evidence>
<keyword evidence="7" id="KW-0732">Signal</keyword>
<dbReference type="PRINTS" id="PR00606">
    <property type="entry name" value="CYTCHROMECID"/>
</dbReference>
<dbReference type="GO" id="GO:0009055">
    <property type="term" value="F:electron transfer activity"/>
    <property type="evidence" value="ECO:0007669"/>
    <property type="project" value="InterPro"/>
</dbReference>
<dbReference type="Gene3D" id="1.10.760.10">
    <property type="entry name" value="Cytochrome c-like domain"/>
    <property type="match status" value="1"/>
</dbReference>
<keyword evidence="10" id="KW-1185">Reference proteome</keyword>
<evidence type="ECO:0000256" key="3">
    <source>
        <dbReference type="ARBA" id="ARBA00022723"/>
    </source>
</evidence>
<feature type="domain" description="Cytochrome c" evidence="8">
    <location>
        <begin position="30"/>
        <end position="115"/>
    </location>
</feature>
<dbReference type="OrthoDB" id="9814063at2"/>
<evidence type="ECO:0000256" key="6">
    <source>
        <dbReference type="PIRSR" id="PIRSR602324-1"/>
    </source>
</evidence>
<evidence type="ECO:0000313" key="9">
    <source>
        <dbReference type="EMBL" id="QBQ98460.1"/>
    </source>
</evidence>
<dbReference type="InterPro" id="IPR036909">
    <property type="entry name" value="Cyt_c-like_dom_sf"/>
</dbReference>
<keyword evidence="3 6" id="KW-0479">Metal-binding</keyword>
<sequence length="119" mass="11871">MCSASLRGRVVGGFLVAMLGGFGVSASALAATSDGVAIARSNACMGCHAVDRKLVGPSFKDIAAKYKGDAGAQAKLEKKVRDGGAGVWGAIPMPSHPAMSAADVRDVVAWVLAGAPASK</sequence>
<gene>
    <name evidence="9" type="ORF">E1956_02145</name>
</gene>
<evidence type="ECO:0000256" key="2">
    <source>
        <dbReference type="ARBA" id="ARBA00022617"/>
    </source>
</evidence>
<dbReference type="PROSITE" id="PS51007">
    <property type="entry name" value="CYTC"/>
    <property type="match status" value="1"/>
</dbReference>
<evidence type="ECO:0000313" key="10">
    <source>
        <dbReference type="Proteomes" id="UP000295727"/>
    </source>
</evidence>
<dbReference type="EMBL" id="CP038148">
    <property type="protein sequence ID" value="QBQ98460.1"/>
    <property type="molecule type" value="Genomic_DNA"/>
</dbReference>
<protein>
    <submittedName>
        <fullName evidence="9">C-type cytochrome</fullName>
    </submittedName>
</protein>
<dbReference type="Proteomes" id="UP000295727">
    <property type="component" value="Chromosome 1"/>
</dbReference>
<feature type="chain" id="PRO_5021024225" evidence="7">
    <location>
        <begin position="31"/>
        <end position="119"/>
    </location>
</feature>
<name>A0A4P7CRF0_9BURK</name>
<feature type="signal peptide" evidence="7">
    <location>
        <begin position="1"/>
        <end position="30"/>
    </location>
</feature>
<dbReference type="GO" id="GO:0020037">
    <property type="term" value="F:heme binding"/>
    <property type="evidence" value="ECO:0007669"/>
    <property type="project" value="InterPro"/>
</dbReference>
<dbReference type="SUPFAM" id="SSF46626">
    <property type="entry name" value="Cytochrome c"/>
    <property type="match status" value="1"/>
</dbReference>
<feature type="binding site" description="covalent" evidence="6">
    <location>
        <position position="48"/>
    </location>
    <ligand>
        <name>heme c</name>
        <dbReference type="ChEBI" id="CHEBI:61717"/>
    </ligand>
</feature>
<dbReference type="Pfam" id="PF00034">
    <property type="entry name" value="Cytochrom_C"/>
    <property type="match status" value="1"/>
</dbReference>
<keyword evidence="2 6" id="KW-0349">Heme</keyword>
<proteinExistence type="predicted"/>
<feature type="binding site" description="covalent" evidence="6">
    <location>
        <position position="44"/>
    </location>
    <ligand>
        <name>heme c</name>
        <dbReference type="ChEBI" id="CHEBI:61717"/>
    </ligand>
</feature>
<organism evidence="9 10">
    <name type="scientific">Paraburkholderia pallida</name>
    <dbReference type="NCBI Taxonomy" id="2547399"/>
    <lineage>
        <taxon>Bacteria</taxon>
        <taxon>Pseudomonadati</taxon>
        <taxon>Pseudomonadota</taxon>
        <taxon>Betaproteobacteria</taxon>
        <taxon>Burkholderiales</taxon>
        <taxon>Burkholderiaceae</taxon>
        <taxon>Paraburkholderia</taxon>
    </lineage>
</organism>
<keyword evidence="5 6" id="KW-0408">Iron</keyword>
<dbReference type="GO" id="GO:0005506">
    <property type="term" value="F:iron ion binding"/>
    <property type="evidence" value="ECO:0007669"/>
    <property type="project" value="InterPro"/>
</dbReference>
<comment type="PTM">
    <text evidence="6">Binds 1 heme c group covalently per subunit.</text>
</comment>
<dbReference type="InterPro" id="IPR002324">
    <property type="entry name" value="Cyt_c_ID"/>
</dbReference>
<evidence type="ECO:0000256" key="7">
    <source>
        <dbReference type="SAM" id="SignalP"/>
    </source>
</evidence>
<reference evidence="9 10" key="1">
    <citation type="submission" date="2019-03" db="EMBL/GenBank/DDBJ databases">
        <title>Paraburkholderia sp. 7MH5, isolated from subtropical forest soil.</title>
        <authorList>
            <person name="Gao Z.-H."/>
            <person name="Qiu L.-H."/>
        </authorList>
    </citation>
    <scope>NUCLEOTIDE SEQUENCE [LARGE SCALE GENOMIC DNA]</scope>
    <source>
        <strain evidence="9 10">7MH5</strain>
    </source>
</reference>
<keyword evidence="4" id="KW-0249">Electron transport</keyword>